<accession>A0A9X0DAQ9</accession>
<protein>
    <submittedName>
        <fullName evidence="2">TeTratriCopeptide repeat</fullName>
    </submittedName>
</protein>
<dbReference type="InterPro" id="IPR042621">
    <property type="entry name" value="TTC23/TTC23L"/>
</dbReference>
<reference evidence="2" key="1">
    <citation type="submission" date="2023-01" db="EMBL/GenBank/DDBJ databases">
        <title>Genome assembly of the deep-sea coral Lophelia pertusa.</title>
        <authorList>
            <person name="Herrera S."/>
            <person name="Cordes E."/>
        </authorList>
    </citation>
    <scope>NUCLEOTIDE SEQUENCE</scope>
    <source>
        <strain evidence="2">USNM1676648</strain>
        <tissue evidence="2">Polyp</tissue>
    </source>
</reference>
<dbReference type="PANTHER" id="PTHR14485">
    <property type="entry name" value="TETRATRICOPEPTIDE REPEAT PROTEIN 23"/>
    <property type="match status" value="1"/>
</dbReference>
<dbReference type="EMBL" id="MU825397">
    <property type="protein sequence ID" value="KAJ7393642.1"/>
    <property type="molecule type" value="Genomic_DNA"/>
</dbReference>
<name>A0A9X0DAQ9_9CNID</name>
<keyword evidence="3" id="KW-1185">Reference proteome</keyword>
<gene>
    <name evidence="2" type="primary">TTC23_2</name>
    <name evidence="2" type="ORF">OS493_003298</name>
</gene>
<sequence length="244" mass="27354">MLWSLLKEVAQKHYGEDSQQLIPIYQCLARAESSQGDASSHDRATKLFLQAHDISKSRFGEDSVEVADSSFVVASSYINDDDSQDKAKKYLEDSITLYMRHRGPYHTSTIKAQDELSRLLIRDVSLEDAVSLQRSVAEAKVVLYGDPSEQAAASYQMLGSIRLKQGRTEQALKWLTKAYNMLSATLGNNHKRTKEMADAISRVKMSPDAQKFLSSEEKLKKRPRFTQVVGRSKPLGYSTNPSGD</sequence>
<dbReference type="InterPro" id="IPR011990">
    <property type="entry name" value="TPR-like_helical_dom_sf"/>
</dbReference>
<dbReference type="Proteomes" id="UP001163046">
    <property type="component" value="Unassembled WGS sequence"/>
</dbReference>
<proteinExistence type="predicted"/>
<comment type="caution">
    <text evidence="2">The sequence shown here is derived from an EMBL/GenBank/DDBJ whole genome shotgun (WGS) entry which is preliminary data.</text>
</comment>
<organism evidence="2 3">
    <name type="scientific">Desmophyllum pertusum</name>
    <dbReference type="NCBI Taxonomy" id="174260"/>
    <lineage>
        <taxon>Eukaryota</taxon>
        <taxon>Metazoa</taxon>
        <taxon>Cnidaria</taxon>
        <taxon>Anthozoa</taxon>
        <taxon>Hexacorallia</taxon>
        <taxon>Scleractinia</taxon>
        <taxon>Caryophylliina</taxon>
        <taxon>Caryophylliidae</taxon>
        <taxon>Desmophyllum</taxon>
    </lineage>
</organism>
<evidence type="ECO:0000256" key="1">
    <source>
        <dbReference type="SAM" id="MobiDB-lite"/>
    </source>
</evidence>
<dbReference type="PANTHER" id="PTHR14485:SF2">
    <property type="entry name" value="FUNGAL STAND N-TERMINAL GOODBYE DOMAIN-CONTAINING PROTEIN"/>
    <property type="match status" value="1"/>
</dbReference>
<evidence type="ECO:0000313" key="3">
    <source>
        <dbReference type="Proteomes" id="UP001163046"/>
    </source>
</evidence>
<dbReference type="SUPFAM" id="SSF48452">
    <property type="entry name" value="TPR-like"/>
    <property type="match status" value="1"/>
</dbReference>
<evidence type="ECO:0000313" key="2">
    <source>
        <dbReference type="EMBL" id="KAJ7393642.1"/>
    </source>
</evidence>
<dbReference type="AlphaFoldDB" id="A0A9X0DAQ9"/>
<dbReference type="Gene3D" id="1.25.40.10">
    <property type="entry name" value="Tetratricopeptide repeat domain"/>
    <property type="match status" value="2"/>
</dbReference>
<dbReference type="OrthoDB" id="9986634at2759"/>
<feature type="region of interest" description="Disordered" evidence="1">
    <location>
        <begin position="223"/>
        <end position="244"/>
    </location>
</feature>